<dbReference type="STRING" id="1032480.MLP_18810"/>
<keyword evidence="2" id="KW-1185">Reference proteome</keyword>
<dbReference type="AlphaFoldDB" id="F5XT23"/>
<reference evidence="1 2" key="1">
    <citation type="submission" date="2011-05" db="EMBL/GenBank/DDBJ databases">
        <title>Whole genome sequence of Microlunatus phosphovorus NM-1.</title>
        <authorList>
            <person name="Hosoyama A."/>
            <person name="Sasaki K."/>
            <person name="Harada T."/>
            <person name="Igarashi R."/>
            <person name="Kawakoshi A."/>
            <person name="Sasagawa M."/>
            <person name="Fukada J."/>
            <person name="Nakamura S."/>
            <person name="Katano Y."/>
            <person name="Hanada S."/>
            <person name="Kamagata Y."/>
            <person name="Nakamura N."/>
            <person name="Yamazaki S."/>
            <person name="Fujita N."/>
        </authorList>
    </citation>
    <scope>NUCLEOTIDE SEQUENCE [LARGE SCALE GENOMIC DNA]</scope>
    <source>
        <strain evidence="2">ATCC 700054 / DSM 10555 / JCM 9379 / NBRC 101784 / NCIMB 13414 / VKM Ac-1990 / NM-1</strain>
    </source>
</reference>
<accession>F5XT23</accession>
<name>F5XT23_MICPN</name>
<sequence>MYVDMDYYCLSSVQELIEGSQGGILLPTIAQPLRYFDQTISNAWMYAAEPHHPFWLLVLAMAQVRFESAKGVERASGPILLRDAWSVWTEAGSAVALSAFPEVRNLVEVNGHQTQAAVTPVELVPSDVLMPLTWGYPDDDLAIEEFRKAEHMTEELLSRVPMTERTLAFTFHLHSW</sequence>
<protein>
    <submittedName>
        <fullName evidence="1">Uncharacterized protein</fullName>
    </submittedName>
</protein>
<proteinExistence type="predicted"/>
<evidence type="ECO:0000313" key="1">
    <source>
        <dbReference type="EMBL" id="BAK34895.1"/>
    </source>
</evidence>
<dbReference type="HOGENOM" id="CLU_1523468_0_0_11"/>
<evidence type="ECO:0000313" key="2">
    <source>
        <dbReference type="Proteomes" id="UP000007947"/>
    </source>
</evidence>
<organism evidence="1 2">
    <name type="scientific">Microlunatus phosphovorus (strain ATCC 700054 / DSM 10555 / JCM 9379 / NBRC 101784 / NCIMB 13414 / VKM Ac-1990 / NM-1)</name>
    <dbReference type="NCBI Taxonomy" id="1032480"/>
    <lineage>
        <taxon>Bacteria</taxon>
        <taxon>Bacillati</taxon>
        <taxon>Actinomycetota</taxon>
        <taxon>Actinomycetes</taxon>
        <taxon>Propionibacteriales</taxon>
        <taxon>Propionibacteriaceae</taxon>
        <taxon>Microlunatus</taxon>
    </lineage>
</organism>
<gene>
    <name evidence="1" type="ordered locus">MLP_18810</name>
</gene>
<dbReference type="EMBL" id="AP012204">
    <property type="protein sequence ID" value="BAK34895.1"/>
    <property type="molecule type" value="Genomic_DNA"/>
</dbReference>
<dbReference type="Proteomes" id="UP000007947">
    <property type="component" value="Chromosome"/>
</dbReference>
<dbReference type="KEGG" id="mph:MLP_18810"/>
<dbReference type="Gene3D" id="3.90.550.20">
    <property type="match status" value="1"/>
</dbReference>